<protein>
    <submittedName>
        <fullName evidence="1">Uncharacterized protein</fullName>
    </submittedName>
</protein>
<dbReference type="AlphaFoldDB" id="A0A4C1ZSP8"/>
<keyword evidence="2" id="KW-1185">Reference proteome</keyword>
<dbReference type="EMBL" id="BGZK01002015">
    <property type="protein sequence ID" value="GBP89635.1"/>
    <property type="molecule type" value="Genomic_DNA"/>
</dbReference>
<reference evidence="1 2" key="1">
    <citation type="journal article" date="2019" name="Commun. Biol.">
        <title>The bagworm genome reveals a unique fibroin gene that provides high tensile strength.</title>
        <authorList>
            <person name="Kono N."/>
            <person name="Nakamura H."/>
            <person name="Ohtoshi R."/>
            <person name="Tomita M."/>
            <person name="Numata K."/>
            <person name="Arakawa K."/>
        </authorList>
    </citation>
    <scope>NUCLEOTIDE SEQUENCE [LARGE SCALE GENOMIC DNA]</scope>
</reference>
<comment type="caution">
    <text evidence="1">The sequence shown here is derived from an EMBL/GenBank/DDBJ whole genome shotgun (WGS) entry which is preliminary data.</text>
</comment>
<gene>
    <name evidence="1" type="ORF">EVAR_94454_1</name>
</gene>
<proteinExistence type="predicted"/>
<name>A0A4C1ZSP8_EUMVA</name>
<dbReference type="Proteomes" id="UP000299102">
    <property type="component" value="Unassembled WGS sequence"/>
</dbReference>
<organism evidence="1 2">
    <name type="scientific">Eumeta variegata</name>
    <name type="common">Bagworm moth</name>
    <name type="synonym">Eumeta japonica</name>
    <dbReference type="NCBI Taxonomy" id="151549"/>
    <lineage>
        <taxon>Eukaryota</taxon>
        <taxon>Metazoa</taxon>
        <taxon>Ecdysozoa</taxon>
        <taxon>Arthropoda</taxon>
        <taxon>Hexapoda</taxon>
        <taxon>Insecta</taxon>
        <taxon>Pterygota</taxon>
        <taxon>Neoptera</taxon>
        <taxon>Endopterygota</taxon>
        <taxon>Lepidoptera</taxon>
        <taxon>Glossata</taxon>
        <taxon>Ditrysia</taxon>
        <taxon>Tineoidea</taxon>
        <taxon>Psychidae</taxon>
        <taxon>Oiketicinae</taxon>
        <taxon>Eumeta</taxon>
    </lineage>
</organism>
<evidence type="ECO:0000313" key="2">
    <source>
        <dbReference type="Proteomes" id="UP000299102"/>
    </source>
</evidence>
<accession>A0A4C1ZSP8</accession>
<sequence>MGLLCWRKAVVLPAADQSWNGDTRARRAAPRPVPCITVRPHRRIIIVVPTSLAHKHAVAAALDVYSFCSDTAMYTRRRPCGLSFGVVVTELEELTRHACAAAWAGARRLRSH</sequence>
<evidence type="ECO:0000313" key="1">
    <source>
        <dbReference type="EMBL" id="GBP89635.1"/>
    </source>
</evidence>